<evidence type="ECO:0000256" key="11">
    <source>
        <dbReference type="ARBA" id="ARBA00023306"/>
    </source>
</evidence>
<dbReference type="NCBIfam" id="TIGR00439">
    <property type="entry name" value="FtsX_Gneg"/>
    <property type="match status" value="1"/>
</dbReference>
<dbReference type="EMBL" id="MUYB01000001">
    <property type="protein sequence ID" value="OOS07556.1"/>
    <property type="molecule type" value="Genomic_DNA"/>
</dbReference>
<evidence type="ECO:0000259" key="15">
    <source>
        <dbReference type="Pfam" id="PF18075"/>
    </source>
</evidence>
<dbReference type="InterPro" id="IPR047590">
    <property type="entry name" value="FtsX_proteobact-type"/>
</dbReference>
<keyword evidence="8 13" id="KW-0812">Transmembrane</keyword>
<dbReference type="Pfam" id="PF18075">
    <property type="entry name" value="FtsX_ECD"/>
    <property type="match status" value="1"/>
</dbReference>
<proteinExistence type="inferred from homology"/>
<evidence type="ECO:0000256" key="3">
    <source>
        <dbReference type="ARBA" id="ARBA00011160"/>
    </source>
</evidence>
<evidence type="ECO:0000256" key="7">
    <source>
        <dbReference type="ARBA" id="ARBA00022618"/>
    </source>
</evidence>
<keyword evidence="6 12" id="KW-0997">Cell inner membrane</keyword>
<dbReference type="OrthoDB" id="9813411at2"/>
<organism evidence="16 17">
    <name type="scientific">[Haemophilus] felis</name>
    <dbReference type="NCBI Taxonomy" id="123822"/>
    <lineage>
        <taxon>Bacteria</taxon>
        <taxon>Pseudomonadati</taxon>
        <taxon>Pseudomonadota</taxon>
        <taxon>Gammaproteobacteria</taxon>
        <taxon>Pasteurellales</taxon>
        <taxon>Pasteurellaceae</taxon>
    </lineage>
</organism>
<protein>
    <recommendedName>
        <fullName evidence="4 12">Cell division protein FtsX</fullName>
    </recommendedName>
</protein>
<keyword evidence="11 12" id="KW-0131">Cell cycle</keyword>
<keyword evidence="10 12" id="KW-0472">Membrane</keyword>
<comment type="subunit">
    <text evidence="3">Forms a membrane-associated complex with FtsE.</text>
</comment>
<keyword evidence="17" id="KW-1185">Reference proteome</keyword>
<evidence type="ECO:0000256" key="12">
    <source>
        <dbReference type="PIRNR" id="PIRNR003097"/>
    </source>
</evidence>
<dbReference type="STRING" id="123822.B0188_00305"/>
<dbReference type="PANTHER" id="PTHR47755">
    <property type="entry name" value="CELL DIVISION PROTEIN FTSX"/>
    <property type="match status" value="1"/>
</dbReference>
<comment type="similarity">
    <text evidence="2 12">Belongs to the ABC-4 integral membrane protein family. FtsX subfamily.</text>
</comment>
<keyword evidence="5 12" id="KW-1003">Cell membrane</keyword>
<dbReference type="InterPro" id="IPR004513">
    <property type="entry name" value="FtsX"/>
</dbReference>
<dbReference type="AlphaFoldDB" id="A0A1T0BC41"/>
<evidence type="ECO:0000256" key="8">
    <source>
        <dbReference type="ARBA" id="ARBA00022692"/>
    </source>
</evidence>
<comment type="subcellular location">
    <subcellularLocation>
        <location evidence="1">Cell inner membrane</location>
        <topology evidence="1">Multi-pass membrane protein</topology>
    </subcellularLocation>
</comment>
<name>A0A1T0BC41_9PAST</name>
<keyword evidence="7 12" id="KW-0132">Cell division</keyword>
<comment type="caution">
    <text evidence="16">The sequence shown here is derived from an EMBL/GenBank/DDBJ whole genome shotgun (WGS) entry which is preliminary data.</text>
</comment>
<evidence type="ECO:0000256" key="2">
    <source>
        <dbReference type="ARBA" id="ARBA00007379"/>
    </source>
</evidence>
<sequence length="314" mass="36157">MSSRFSLAPFWVQTHYVLRSVLKELVQRPVATFLTLLVISVSLTLPTISYLLWKNANQAIKQFSPASEMTLYLHNILSEKDSQLVVKNIRQQKGVADVIYISRQQSLENFRSWSGFHDELDVLEENPLPAVVIVQLDSDYQSPQKRNYLHDELIKIKGVQEVQLDNDWLDKLAALEGLSSRISVAASLLMFLTLLLVISNSIRADVYNRQDKIEVMQLLGATDQFILRPFIYTGLIYMLISGLLTLLFSYVLTNYFSLAIQQLMDIFTITFQVQGFDLGEFVFFMVFCLALGYLIARMAAIRHIRFLERKNRNK</sequence>
<evidence type="ECO:0000256" key="13">
    <source>
        <dbReference type="SAM" id="Phobius"/>
    </source>
</evidence>
<feature type="transmembrane region" description="Helical" evidence="13">
    <location>
        <begin position="30"/>
        <end position="53"/>
    </location>
</feature>
<keyword evidence="9 13" id="KW-1133">Transmembrane helix</keyword>
<evidence type="ECO:0000313" key="17">
    <source>
        <dbReference type="Proteomes" id="UP000190023"/>
    </source>
</evidence>
<dbReference type="PANTHER" id="PTHR47755:SF1">
    <property type="entry name" value="CELL DIVISION PROTEIN FTSX"/>
    <property type="match status" value="1"/>
</dbReference>
<feature type="transmembrane region" description="Helical" evidence="13">
    <location>
        <begin position="225"/>
        <end position="248"/>
    </location>
</feature>
<dbReference type="Gene3D" id="3.30.70.3040">
    <property type="match status" value="1"/>
</dbReference>
<comment type="function">
    <text evidence="12">Part of the ABC transporter FtsEX involved in cellular division.</text>
</comment>
<dbReference type="Pfam" id="PF02687">
    <property type="entry name" value="FtsX"/>
    <property type="match status" value="1"/>
</dbReference>
<dbReference type="PIRSF" id="PIRSF003097">
    <property type="entry name" value="FtsX"/>
    <property type="match status" value="1"/>
</dbReference>
<evidence type="ECO:0000256" key="9">
    <source>
        <dbReference type="ARBA" id="ARBA00022989"/>
    </source>
</evidence>
<dbReference type="GO" id="GO:0005886">
    <property type="term" value="C:plasma membrane"/>
    <property type="evidence" value="ECO:0007669"/>
    <property type="project" value="UniProtKB-SubCell"/>
</dbReference>
<accession>A0A1T0BC41</accession>
<dbReference type="GO" id="GO:0051301">
    <property type="term" value="P:cell division"/>
    <property type="evidence" value="ECO:0007669"/>
    <property type="project" value="UniProtKB-KW"/>
</dbReference>
<evidence type="ECO:0000256" key="1">
    <source>
        <dbReference type="ARBA" id="ARBA00004429"/>
    </source>
</evidence>
<evidence type="ECO:0000259" key="14">
    <source>
        <dbReference type="Pfam" id="PF02687"/>
    </source>
</evidence>
<dbReference type="Proteomes" id="UP000190023">
    <property type="component" value="Unassembled WGS sequence"/>
</dbReference>
<dbReference type="InterPro" id="IPR040690">
    <property type="entry name" value="FtsX_ECD"/>
</dbReference>
<dbReference type="GO" id="GO:0032153">
    <property type="term" value="C:cell division site"/>
    <property type="evidence" value="ECO:0007669"/>
    <property type="project" value="TreeGrafter"/>
</dbReference>
<evidence type="ECO:0000256" key="6">
    <source>
        <dbReference type="ARBA" id="ARBA00022519"/>
    </source>
</evidence>
<dbReference type="InterPro" id="IPR003838">
    <property type="entry name" value="ABC3_permease_C"/>
</dbReference>
<reference evidence="16 17" key="1">
    <citation type="submission" date="2017-02" db="EMBL/GenBank/DDBJ databases">
        <title>Draft genome sequence of Haemophilus felis CCUG 31170 type strain.</title>
        <authorList>
            <person name="Engstrom-Jakobsson H."/>
            <person name="Salva-Serra F."/>
            <person name="Thorell K."/>
            <person name="Gonzales-Siles L."/>
            <person name="Karlsson R."/>
            <person name="Boulund F."/>
            <person name="Engstrand L."/>
            <person name="Kristiansson E."/>
            <person name="Moore E."/>
        </authorList>
    </citation>
    <scope>NUCLEOTIDE SEQUENCE [LARGE SCALE GENOMIC DNA]</scope>
    <source>
        <strain evidence="16 17">CCUG 31170</strain>
    </source>
</reference>
<evidence type="ECO:0000256" key="4">
    <source>
        <dbReference type="ARBA" id="ARBA00021907"/>
    </source>
</evidence>
<feature type="domain" description="ABC3 transporter permease C-terminal" evidence="14">
    <location>
        <begin position="185"/>
        <end position="302"/>
    </location>
</feature>
<feature type="domain" description="FtsX extracellular" evidence="15">
    <location>
        <begin position="68"/>
        <end position="162"/>
    </location>
</feature>
<feature type="transmembrane region" description="Helical" evidence="13">
    <location>
        <begin position="281"/>
        <end position="300"/>
    </location>
</feature>
<evidence type="ECO:0000256" key="10">
    <source>
        <dbReference type="ARBA" id="ARBA00023136"/>
    </source>
</evidence>
<gene>
    <name evidence="16" type="ORF">B0188_00305</name>
</gene>
<evidence type="ECO:0000256" key="5">
    <source>
        <dbReference type="ARBA" id="ARBA00022475"/>
    </source>
</evidence>
<evidence type="ECO:0000313" key="16">
    <source>
        <dbReference type="EMBL" id="OOS07556.1"/>
    </source>
</evidence>